<sequence length="177" mass="19960">MIPSISINHLLTLLLTIFTLTPTPATASWECGEYRDNKEESSAISPKWRDCLQLRANINNGGTWKFISGTQTTLASYLTCAIGVDSAEGNWAGTWVKVGHQDIINIVEMMEKMILEKNDPNQVVQDKKTGKAVSVKPDARVGGRGSMKCYQYVLRWEMMKVYWGVYHYCPKGPKMYC</sequence>
<dbReference type="Pfam" id="PF14856">
    <property type="entry name" value="Hce2"/>
    <property type="match status" value="1"/>
</dbReference>
<proteinExistence type="predicted"/>
<gene>
    <name evidence="3" type="ORF">B0T20DRAFT_406536</name>
</gene>
<name>A0AAE0PGK1_SORBR</name>
<feature type="signal peptide" evidence="1">
    <location>
        <begin position="1"/>
        <end position="27"/>
    </location>
</feature>
<accession>A0AAE0PGK1</accession>
<keyword evidence="1" id="KW-0732">Signal</keyword>
<feature type="domain" description="Ecp2 effector protein-like" evidence="2">
    <location>
        <begin position="31"/>
        <end position="149"/>
    </location>
</feature>
<dbReference type="InterPro" id="IPR029226">
    <property type="entry name" value="Ecp2-like"/>
</dbReference>
<reference evidence="3" key="2">
    <citation type="submission" date="2023-07" db="EMBL/GenBank/DDBJ databases">
        <authorList>
            <consortium name="Lawrence Berkeley National Laboratory"/>
            <person name="Haridas S."/>
            <person name="Hensen N."/>
            <person name="Bonometti L."/>
            <person name="Westerberg I."/>
            <person name="Brannstrom I.O."/>
            <person name="Guillou S."/>
            <person name="Cros-Aarteil S."/>
            <person name="Calhoun S."/>
            <person name="Kuo A."/>
            <person name="Mondo S."/>
            <person name="Pangilinan J."/>
            <person name="Riley R."/>
            <person name="LaButti K."/>
            <person name="Andreopoulos B."/>
            <person name="Lipzen A."/>
            <person name="Chen C."/>
            <person name="Yanf M."/>
            <person name="Daum C."/>
            <person name="Ng V."/>
            <person name="Clum A."/>
            <person name="Steindorff A."/>
            <person name="Ohm R."/>
            <person name="Martin F."/>
            <person name="Silar P."/>
            <person name="Natvig D."/>
            <person name="Lalanne C."/>
            <person name="Gautier V."/>
            <person name="Ament-velasquez S.L."/>
            <person name="Kruys A."/>
            <person name="Hutchinson M.I."/>
            <person name="Powell A.J."/>
            <person name="Barry K."/>
            <person name="Miller A.N."/>
            <person name="Grigoriev I.V."/>
            <person name="Debuchy R."/>
            <person name="Gladieux P."/>
            <person name="Thoren M.H."/>
            <person name="Johannesson H."/>
        </authorList>
    </citation>
    <scope>NUCLEOTIDE SEQUENCE</scope>
    <source>
        <strain evidence="3">FGSC 1904</strain>
    </source>
</reference>
<protein>
    <submittedName>
        <fullName evidence="3">Necrosis-inducing factor-domain-containing protein</fullName>
    </submittedName>
</protein>
<evidence type="ECO:0000313" key="3">
    <source>
        <dbReference type="EMBL" id="KAK3399559.1"/>
    </source>
</evidence>
<evidence type="ECO:0000259" key="2">
    <source>
        <dbReference type="Pfam" id="PF14856"/>
    </source>
</evidence>
<feature type="chain" id="PRO_5042277161" evidence="1">
    <location>
        <begin position="28"/>
        <end position="177"/>
    </location>
</feature>
<evidence type="ECO:0000313" key="4">
    <source>
        <dbReference type="Proteomes" id="UP001281003"/>
    </source>
</evidence>
<reference evidence="3" key="1">
    <citation type="journal article" date="2023" name="Mol. Phylogenet. Evol.">
        <title>Genome-scale phylogeny and comparative genomics of the fungal order Sordariales.</title>
        <authorList>
            <person name="Hensen N."/>
            <person name="Bonometti L."/>
            <person name="Westerberg I."/>
            <person name="Brannstrom I.O."/>
            <person name="Guillou S."/>
            <person name="Cros-Aarteil S."/>
            <person name="Calhoun S."/>
            <person name="Haridas S."/>
            <person name="Kuo A."/>
            <person name="Mondo S."/>
            <person name="Pangilinan J."/>
            <person name="Riley R."/>
            <person name="LaButti K."/>
            <person name="Andreopoulos B."/>
            <person name="Lipzen A."/>
            <person name="Chen C."/>
            <person name="Yan M."/>
            <person name="Daum C."/>
            <person name="Ng V."/>
            <person name="Clum A."/>
            <person name="Steindorff A."/>
            <person name="Ohm R.A."/>
            <person name="Martin F."/>
            <person name="Silar P."/>
            <person name="Natvig D.O."/>
            <person name="Lalanne C."/>
            <person name="Gautier V."/>
            <person name="Ament-Velasquez S.L."/>
            <person name="Kruys A."/>
            <person name="Hutchinson M.I."/>
            <person name="Powell A.J."/>
            <person name="Barry K."/>
            <person name="Miller A.N."/>
            <person name="Grigoriev I.V."/>
            <person name="Debuchy R."/>
            <person name="Gladieux P."/>
            <person name="Hiltunen Thoren M."/>
            <person name="Johannesson H."/>
        </authorList>
    </citation>
    <scope>NUCLEOTIDE SEQUENCE</scope>
    <source>
        <strain evidence="3">FGSC 1904</strain>
    </source>
</reference>
<dbReference type="Proteomes" id="UP001281003">
    <property type="component" value="Unassembled WGS sequence"/>
</dbReference>
<organism evidence="3 4">
    <name type="scientific">Sordaria brevicollis</name>
    <dbReference type="NCBI Taxonomy" id="83679"/>
    <lineage>
        <taxon>Eukaryota</taxon>
        <taxon>Fungi</taxon>
        <taxon>Dikarya</taxon>
        <taxon>Ascomycota</taxon>
        <taxon>Pezizomycotina</taxon>
        <taxon>Sordariomycetes</taxon>
        <taxon>Sordariomycetidae</taxon>
        <taxon>Sordariales</taxon>
        <taxon>Sordariaceae</taxon>
        <taxon>Sordaria</taxon>
    </lineage>
</organism>
<comment type="caution">
    <text evidence="3">The sequence shown here is derived from an EMBL/GenBank/DDBJ whole genome shotgun (WGS) entry which is preliminary data.</text>
</comment>
<evidence type="ECO:0000256" key="1">
    <source>
        <dbReference type="SAM" id="SignalP"/>
    </source>
</evidence>
<dbReference type="EMBL" id="JAUTDP010000004">
    <property type="protein sequence ID" value="KAK3399559.1"/>
    <property type="molecule type" value="Genomic_DNA"/>
</dbReference>
<keyword evidence="4" id="KW-1185">Reference proteome</keyword>
<dbReference type="AlphaFoldDB" id="A0AAE0PGK1"/>